<feature type="region of interest" description="Disordered" evidence="1">
    <location>
        <begin position="21"/>
        <end position="56"/>
    </location>
</feature>
<reference evidence="2" key="1">
    <citation type="submission" date="2023-03" db="EMBL/GenBank/DDBJ databases">
        <title>Massive genome expansion in bonnet fungi (Mycena s.s.) driven by repeated elements and novel gene families across ecological guilds.</title>
        <authorList>
            <consortium name="Lawrence Berkeley National Laboratory"/>
            <person name="Harder C.B."/>
            <person name="Miyauchi S."/>
            <person name="Viragh M."/>
            <person name="Kuo A."/>
            <person name="Thoen E."/>
            <person name="Andreopoulos B."/>
            <person name="Lu D."/>
            <person name="Skrede I."/>
            <person name="Drula E."/>
            <person name="Henrissat B."/>
            <person name="Morin E."/>
            <person name="Kohler A."/>
            <person name="Barry K."/>
            <person name="LaButti K."/>
            <person name="Morin E."/>
            <person name="Salamov A."/>
            <person name="Lipzen A."/>
            <person name="Mereny Z."/>
            <person name="Hegedus B."/>
            <person name="Baldrian P."/>
            <person name="Stursova M."/>
            <person name="Weitz H."/>
            <person name="Taylor A."/>
            <person name="Grigoriev I.V."/>
            <person name="Nagy L.G."/>
            <person name="Martin F."/>
            <person name="Kauserud H."/>
        </authorList>
    </citation>
    <scope>NUCLEOTIDE SEQUENCE</scope>
    <source>
        <strain evidence="2">CBHHK182m</strain>
    </source>
</reference>
<organism evidence="2 3">
    <name type="scientific">Mycena metata</name>
    <dbReference type="NCBI Taxonomy" id="1033252"/>
    <lineage>
        <taxon>Eukaryota</taxon>
        <taxon>Fungi</taxon>
        <taxon>Dikarya</taxon>
        <taxon>Basidiomycota</taxon>
        <taxon>Agaricomycotina</taxon>
        <taxon>Agaricomycetes</taxon>
        <taxon>Agaricomycetidae</taxon>
        <taxon>Agaricales</taxon>
        <taxon>Marasmiineae</taxon>
        <taxon>Mycenaceae</taxon>
        <taxon>Mycena</taxon>
    </lineage>
</organism>
<gene>
    <name evidence="2" type="ORF">B0H16DRAFT_1451593</name>
</gene>
<dbReference type="EMBL" id="JARKIB010000015">
    <property type="protein sequence ID" value="KAJ7771477.1"/>
    <property type="molecule type" value="Genomic_DNA"/>
</dbReference>
<evidence type="ECO:0000313" key="2">
    <source>
        <dbReference type="EMBL" id="KAJ7771477.1"/>
    </source>
</evidence>
<comment type="caution">
    <text evidence="2">The sequence shown here is derived from an EMBL/GenBank/DDBJ whole genome shotgun (WGS) entry which is preliminary data.</text>
</comment>
<accession>A0AAD7JVM9</accession>
<evidence type="ECO:0000256" key="1">
    <source>
        <dbReference type="SAM" id="MobiDB-lite"/>
    </source>
</evidence>
<evidence type="ECO:0000313" key="3">
    <source>
        <dbReference type="Proteomes" id="UP001215598"/>
    </source>
</evidence>
<dbReference type="Proteomes" id="UP001215598">
    <property type="component" value="Unassembled WGS sequence"/>
</dbReference>
<proteinExistence type="predicted"/>
<name>A0AAD7JVM9_9AGAR</name>
<sequence length="204" mass="22122">MHRNPAVREVKPKMRRVQYPDIARRQRRVASLPNSSKSDSRQYHNAEVGGVYPRVPGAGREGTVNRANFGGHLNIGCAPLAPRADVCAGEEWIEWNHNHNAAAALTSGLSNLRVNRANELVIAVVEQQAAQYPIPGTGTGTGTERRAARVISIIHFENRCSSAAALSRSSTTAPAGEEWNGIKYSGNGGSTVDVGREGYRRRAR</sequence>
<protein>
    <submittedName>
        <fullName evidence="2">Uncharacterized protein</fullName>
    </submittedName>
</protein>
<keyword evidence="3" id="KW-1185">Reference proteome</keyword>
<dbReference type="AlphaFoldDB" id="A0AAD7JVM9"/>